<evidence type="ECO:0000259" key="2">
    <source>
        <dbReference type="Pfam" id="PF00582"/>
    </source>
</evidence>
<dbReference type="EMBL" id="JAOWLB010000007">
    <property type="protein sequence ID" value="MCV2889146.1"/>
    <property type="molecule type" value="Genomic_DNA"/>
</dbReference>
<dbReference type="PRINTS" id="PR01438">
    <property type="entry name" value="UNVRSLSTRESS"/>
</dbReference>
<accession>A0ABT3AKF7</accession>
<dbReference type="RefSeq" id="WP_263828909.1">
    <property type="nucleotide sequence ID" value="NZ_JAOWLB010000007.1"/>
</dbReference>
<reference evidence="3 4" key="1">
    <citation type="submission" date="2022-10" db="EMBL/GenBank/DDBJ databases">
        <title>Ruegeria sp. nov., isolated from ocean surface sediments.</title>
        <authorList>
            <person name="He W."/>
            <person name="Xue H.-P."/>
            <person name="Zhang D.-F."/>
        </authorList>
    </citation>
    <scope>NUCLEOTIDE SEQUENCE [LARGE SCALE GENOMIC DNA]</scope>
    <source>
        <strain evidence="3 4">XHP0148</strain>
    </source>
</reference>
<comment type="similarity">
    <text evidence="1">Belongs to the universal stress protein A family.</text>
</comment>
<dbReference type="InterPro" id="IPR006015">
    <property type="entry name" value="Universal_stress_UspA"/>
</dbReference>
<sequence>MFEKVLLPVDVNHPESWENALPAAMRCAGADGEIHLLGIVHDLGSAMISSFLPENFEQTAMENLKAKLEELASTQFSSDYKVETHVGHGHVPETILRVAEQIRADLIVMASHPPNDLQTLLVGSNAGKVVRHSPIPVLTLR</sequence>
<dbReference type="Pfam" id="PF00582">
    <property type="entry name" value="Usp"/>
    <property type="match status" value="1"/>
</dbReference>
<dbReference type="Gene3D" id="3.40.50.620">
    <property type="entry name" value="HUPs"/>
    <property type="match status" value="1"/>
</dbReference>
<evidence type="ECO:0000313" key="4">
    <source>
        <dbReference type="Proteomes" id="UP001320899"/>
    </source>
</evidence>
<evidence type="ECO:0000313" key="3">
    <source>
        <dbReference type="EMBL" id="MCV2889146.1"/>
    </source>
</evidence>
<dbReference type="InterPro" id="IPR014729">
    <property type="entry name" value="Rossmann-like_a/b/a_fold"/>
</dbReference>
<dbReference type="InterPro" id="IPR006016">
    <property type="entry name" value="UspA"/>
</dbReference>
<organism evidence="3 4">
    <name type="scientific">Ruegeria aquimaris</name>
    <dbReference type="NCBI Taxonomy" id="2984333"/>
    <lineage>
        <taxon>Bacteria</taxon>
        <taxon>Pseudomonadati</taxon>
        <taxon>Pseudomonadota</taxon>
        <taxon>Alphaproteobacteria</taxon>
        <taxon>Rhodobacterales</taxon>
        <taxon>Roseobacteraceae</taxon>
        <taxon>Ruegeria</taxon>
    </lineage>
</organism>
<protein>
    <submittedName>
        <fullName evidence="3">Universal stress protein</fullName>
    </submittedName>
</protein>
<evidence type="ECO:0000256" key="1">
    <source>
        <dbReference type="ARBA" id="ARBA00008791"/>
    </source>
</evidence>
<dbReference type="CDD" id="cd00293">
    <property type="entry name" value="USP-like"/>
    <property type="match status" value="1"/>
</dbReference>
<proteinExistence type="inferred from homology"/>
<gene>
    <name evidence="3" type="ORF">OE747_12390</name>
</gene>
<dbReference type="SUPFAM" id="SSF52402">
    <property type="entry name" value="Adenine nucleotide alpha hydrolases-like"/>
    <property type="match status" value="1"/>
</dbReference>
<name>A0ABT3AKF7_9RHOB</name>
<dbReference type="PANTHER" id="PTHR46268">
    <property type="entry name" value="STRESS RESPONSE PROTEIN NHAX"/>
    <property type="match status" value="1"/>
</dbReference>
<dbReference type="PANTHER" id="PTHR46268:SF6">
    <property type="entry name" value="UNIVERSAL STRESS PROTEIN UP12"/>
    <property type="match status" value="1"/>
</dbReference>
<dbReference type="Proteomes" id="UP001320899">
    <property type="component" value="Unassembled WGS sequence"/>
</dbReference>
<keyword evidence="4" id="KW-1185">Reference proteome</keyword>
<feature type="domain" description="UspA" evidence="2">
    <location>
        <begin position="1"/>
        <end position="141"/>
    </location>
</feature>
<comment type="caution">
    <text evidence="3">The sequence shown here is derived from an EMBL/GenBank/DDBJ whole genome shotgun (WGS) entry which is preliminary data.</text>
</comment>